<evidence type="ECO:0000256" key="6">
    <source>
        <dbReference type="SAM" id="Phobius"/>
    </source>
</evidence>
<dbReference type="PANTHER" id="PTHR23508">
    <property type="entry name" value="CARBOXYLIC ACID TRANSPORTER PROTEIN HOMOLOG"/>
    <property type="match status" value="1"/>
</dbReference>
<proteinExistence type="predicted"/>
<dbReference type="GO" id="GO:0005886">
    <property type="term" value="C:plasma membrane"/>
    <property type="evidence" value="ECO:0007669"/>
    <property type="project" value="UniProtKB-SubCell"/>
</dbReference>
<dbReference type="PROSITE" id="PS00217">
    <property type="entry name" value="SUGAR_TRANSPORT_2"/>
    <property type="match status" value="1"/>
</dbReference>
<dbReference type="GO" id="GO:0046943">
    <property type="term" value="F:carboxylic acid transmembrane transporter activity"/>
    <property type="evidence" value="ECO:0007669"/>
    <property type="project" value="TreeGrafter"/>
</dbReference>
<dbReference type="PROSITE" id="PS50850">
    <property type="entry name" value="MFS"/>
    <property type="match status" value="1"/>
</dbReference>
<comment type="subcellular location">
    <subcellularLocation>
        <location evidence="1">Cell membrane</location>
        <topology evidence="1">Multi-pass membrane protein</topology>
    </subcellularLocation>
</comment>
<evidence type="ECO:0000256" key="2">
    <source>
        <dbReference type="ARBA" id="ARBA00022692"/>
    </source>
</evidence>
<organism evidence="8 9">
    <name type="scientific">Haloactinomyces albus</name>
    <dbReference type="NCBI Taxonomy" id="1352928"/>
    <lineage>
        <taxon>Bacteria</taxon>
        <taxon>Bacillati</taxon>
        <taxon>Actinomycetota</taxon>
        <taxon>Actinomycetes</taxon>
        <taxon>Actinopolysporales</taxon>
        <taxon>Actinopolysporaceae</taxon>
        <taxon>Haloactinomyces</taxon>
    </lineage>
</organism>
<feature type="transmembrane region" description="Helical" evidence="6">
    <location>
        <begin position="257"/>
        <end position="276"/>
    </location>
</feature>
<feature type="transmembrane region" description="Helical" evidence="6">
    <location>
        <begin position="296"/>
        <end position="314"/>
    </location>
</feature>
<feature type="transmembrane region" description="Helical" evidence="6">
    <location>
        <begin position="153"/>
        <end position="171"/>
    </location>
</feature>
<evidence type="ECO:0000256" key="4">
    <source>
        <dbReference type="ARBA" id="ARBA00023136"/>
    </source>
</evidence>
<evidence type="ECO:0000256" key="3">
    <source>
        <dbReference type="ARBA" id="ARBA00022989"/>
    </source>
</evidence>
<evidence type="ECO:0000313" key="8">
    <source>
        <dbReference type="EMBL" id="MDR7304292.1"/>
    </source>
</evidence>
<feature type="transmembrane region" description="Helical" evidence="6">
    <location>
        <begin position="21"/>
        <end position="43"/>
    </location>
</feature>
<feature type="transmembrane region" description="Helical" evidence="6">
    <location>
        <begin position="344"/>
        <end position="368"/>
    </location>
</feature>
<dbReference type="PANTHER" id="PTHR23508:SF10">
    <property type="entry name" value="CARBOXYLIC ACID TRANSPORTER PROTEIN HOMOLOG"/>
    <property type="match status" value="1"/>
</dbReference>
<name>A0AAE3ZG94_9ACTN</name>
<dbReference type="InterPro" id="IPR036259">
    <property type="entry name" value="MFS_trans_sf"/>
</dbReference>
<gene>
    <name evidence="8" type="ORF">JOF55_004473</name>
</gene>
<dbReference type="Gene3D" id="1.20.1250.20">
    <property type="entry name" value="MFS general substrate transporter like domains"/>
    <property type="match status" value="1"/>
</dbReference>
<keyword evidence="3 6" id="KW-1133">Transmembrane helix</keyword>
<feature type="region of interest" description="Disordered" evidence="5">
    <location>
        <begin position="435"/>
        <end position="459"/>
    </location>
</feature>
<dbReference type="EMBL" id="JAVDXW010000001">
    <property type="protein sequence ID" value="MDR7304292.1"/>
    <property type="molecule type" value="Genomic_DNA"/>
</dbReference>
<evidence type="ECO:0000259" key="7">
    <source>
        <dbReference type="PROSITE" id="PS50850"/>
    </source>
</evidence>
<keyword evidence="2 6" id="KW-0812">Transmembrane</keyword>
<feature type="transmembrane region" description="Helical" evidence="6">
    <location>
        <begin position="321"/>
        <end position="338"/>
    </location>
</feature>
<dbReference type="InterPro" id="IPR020846">
    <property type="entry name" value="MFS_dom"/>
</dbReference>
<comment type="caution">
    <text evidence="8">The sequence shown here is derived from an EMBL/GenBank/DDBJ whole genome shotgun (WGS) entry which is preliminary data.</text>
</comment>
<dbReference type="CDD" id="cd17365">
    <property type="entry name" value="MFS_PcaK_like"/>
    <property type="match status" value="1"/>
</dbReference>
<evidence type="ECO:0000313" key="9">
    <source>
        <dbReference type="Proteomes" id="UP001180845"/>
    </source>
</evidence>
<evidence type="ECO:0000256" key="1">
    <source>
        <dbReference type="ARBA" id="ARBA00004651"/>
    </source>
</evidence>
<dbReference type="RefSeq" id="WP_310277810.1">
    <property type="nucleotide sequence ID" value="NZ_JAVDXW010000001.1"/>
</dbReference>
<feature type="transmembrane region" description="Helical" evidence="6">
    <location>
        <begin position="380"/>
        <end position="399"/>
    </location>
</feature>
<dbReference type="InterPro" id="IPR011701">
    <property type="entry name" value="MFS"/>
</dbReference>
<dbReference type="Pfam" id="PF07690">
    <property type="entry name" value="MFS_1"/>
    <property type="match status" value="1"/>
</dbReference>
<protein>
    <submittedName>
        <fullName evidence="8">Benzoate transport</fullName>
    </submittedName>
</protein>
<sequence length="459" mass="47816">MKHPLSVALDEGPMKRFQWSAVAICILLNMLDGFDVLVMAFTANAVSQEFALSGALLGVLLSAGLFGMAGGSLFIAPWADRFGRRPVIMACLVVASLGMLLSAASQSPTQLALLRVITGLGIGGILACSNVIASEYASKRWRALAVSLNSTGYALGATLGGTIAVVLLGSFGWRSVFLFGGIATAAALVLVFFWLPESLDFLVTRQPSRALQRINALARRLGQAPLDRLPERSSSAPSGTGANVRALFTPRLRRPTLLLWVAFFCVMFGFYFVTSWTPKLLIEAGLSQTQGVTGGMLLNLGGIFGAAAVGALAARFLLRNVMISYLVATAVLLAVFIASTSSLALAFVLGALIGLLVNGCVAGLYAVAPSLYDASVRTTGVGFAIGIGRAGAILSPTIAGVLLDANWLPKHLYIAVGVVFLATAAVLLLLRPDNGDSTTSRESVTPAEEPAAGEPRISG</sequence>
<feature type="transmembrane region" description="Helical" evidence="6">
    <location>
        <begin position="177"/>
        <end position="195"/>
    </location>
</feature>
<dbReference type="PROSITE" id="PS00216">
    <property type="entry name" value="SUGAR_TRANSPORT_1"/>
    <property type="match status" value="1"/>
</dbReference>
<dbReference type="InterPro" id="IPR005829">
    <property type="entry name" value="Sugar_transporter_CS"/>
</dbReference>
<feature type="transmembrane region" description="Helical" evidence="6">
    <location>
        <begin position="411"/>
        <end position="430"/>
    </location>
</feature>
<feature type="transmembrane region" description="Helical" evidence="6">
    <location>
        <begin position="55"/>
        <end position="75"/>
    </location>
</feature>
<feature type="transmembrane region" description="Helical" evidence="6">
    <location>
        <begin position="112"/>
        <end position="133"/>
    </location>
</feature>
<evidence type="ECO:0000256" key="5">
    <source>
        <dbReference type="SAM" id="MobiDB-lite"/>
    </source>
</evidence>
<feature type="transmembrane region" description="Helical" evidence="6">
    <location>
        <begin position="87"/>
        <end position="106"/>
    </location>
</feature>
<dbReference type="AlphaFoldDB" id="A0AAE3ZG94"/>
<accession>A0AAE3ZG94</accession>
<feature type="domain" description="Major facilitator superfamily (MFS) profile" evidence="7">
    <location>
        <begin position="21"/>
        <end position="435"/>
    </location>
</feature>
<dbReference type="Proteomes" id="UP001180845">
    <property type="component" value="Unassembled WGS sequence"/>
</dbReference>
<keyword evidence="4 6" id="KW-0472">Membrane</keyword>
<keyword evidence="9" id="KW-1185">Reference proteome</keyword>
<dbReference type="SUPFAM" id="SSF103473">
    <property type="entry name" value="MFS general substrate transporter"/>
    <property type="match status" value="1"/>
</dbReference>
<reference evidence="8" key="1">
    <citation type="submission" date="2023-07" db="EMBL/GenBank/DDBJ databases">
        <title>Sequencing the genomes of 1000 actinobacteria strains.</title>
        <authorList>
            <person name="Klenk H.-P."/>
        </authorList>
    </citation>
    <scope>NUCLEOTIDE SEQUENCE</scope>
    <source>
        <strain evidence="8">DSM 45977</strain>
    </source>
</reference>